<sequence>MYPSQGSHPQQVRSQHLPPPQNAQKETSAQSTAPGAYAAESSSRYGYNPYTGAHHGSPPLQHNPVIPSSAAFPSASAVSAQPPSSSPSPCHPFQNYPPPASMPYAPVTSTAPPSQAAAFHHQQPGHERQHSASQSHIQEVRHAAGTTPAPLLIDAGCPPGVPLGSIPAFSTDHPNHSFVQRMPSPYQQVNSLVTVKPETTSQIRGGDGVGQGQPGAVSPLHPGHSGGGGMYDKKPQAATAHLQAAPRSPPADAGSHQPSPHQNSGTAGGDGATPLSEGRCSSFVSPRQSPSPASPSWTSPVVAGSPQCAYASSLPSSPVPGQGSPRFSHYNAHQPPHSTETPRPAGETARPNSAPVPASVPTTQPRGSRAGDESSAASLPSPSFPSAPPSWASGSPGPVTFSNTVPQTLPIGHGRPEQPGFSSGGAGGGTGNSPGSTPTSRASNESSDASSGSSSANAGGVAAAPAASASHSPKPPIVSTSARDTSPAPSPFKSGGDGVAPPHSPIDSKAVSPAVSPSHPSHAVPVGPPLSPDTLRRLLNARRGHIRKNPLLRYLEGTAYISSNRKRERSPGDEKELTCDKDTAVGGSKLALRGCRTPINTDLYYGYSPSHTSSSSGFASNISGNVFSSTPYGLGGGGGVPSGSSGAGAGNNRHQVLSSKCGNPKNASGSGGSHVGPLGPKEATGPPGHTSSSSSSRVGAPSGGRDFDSSSASQTGHPDRKGQNPSSSSSSSSSSIIGNTAALSASTSAATAKDDSLQWCHLQIQQVLSQNGEIARAAGKARGCRPLLHQSVLADATLTAAGASASTAAGGFGGPPHSQLHSSSSETAAGWRRWRDVDVVPPPPQLEELLLVLAAAVKVHIAELMALACACEASEAEAGAVPDDGHSDNDNFFSENRPRRVLLARHVQAAAARMPPLL</sequence>
<keyword evidence="3" id="KW-1185">Reference proteome</keyword>
<evidence type="ECO:0000313" key="2">
    <source>
        <dbReference type="EMBL" id="PHJ25878.1"/>
    </source>
</evidence>
<dbReference type="VEuPathDB" id="ToxoDB:CSUI_000265"/>
<comment type="caution">
    <text evidence="2">The sequence shown here is derived from an EMBL/GenBank/DDBJ whole genome shotgun (WGS) entry which is preliminary data.</text>
</comment>
<dbReference type="EMBL" id="MIGC01000113">
    <property type="protein sequence ID" value="PHJ25878.1"/>
    <property type="molecule type" value="Genomic_DNA"/>
</dbReference>
<dbReference type="OrthoDB" id="332540at2759"/>
<feature type="compositionally biased region" description="Low complexity" evidence="1">
    <location>
        <begin position="214"/>
        <end position="223"/>
    </location>
</feature>
<dbReference type="RefSeq" id="XP_067927524.1">
    <property type="nucleotide sequence ID" value="XM_068060499.1"/>
</dbReference>
<feature type="compositionally biased region" description="Gly residues" evidence="1">
    <location>
        <begin position="422"/>
        <end position="432"/>
    </location>
</feature>
<gene>
    <name evidence="2" type="ORF">CSUI_000265</name>
</gene>
<feature type="compositionally biased region" description="Low complexity" evidence="1">
    <location>
        <begin position="510"/>
        <end position="525"/>
    </location>
</feature>
<feature type="compositionally biased region" description="Low complexity" evidence="1">
    <location>
        <begin position="67"/>
        <end position="83"/>
    </location>
</feature>
<feature type="region of interest" description="Disordered" evidence="1">
    <location>
        <begin position="1"/>
        <end position="139"/>
    </location>
</feature>
<feature type="compositionally biased region" description="Low complexity" evidence="1">
    <location>
        <begin position="285"/>
        <end position="300"/>
    </location>
</feature>
<feature type="compositionally biased region" description="Polar residues" evidence="1">
    <location>
        <begin position="22"/>
        <end position="33"/>
    </location>
</feature>
<feature type="region of interest" description="Disordered" evidence="1">
    <location>
        <begin position="638"/>
        <end position="736"/>
    </location>
</feature>
<name>A0A2C6LG81_9APIC</name>
<feature type="compositionally biased region" description="Pro residues" evidence="1">
    <location>
        <begin position="84"/>
        <end position="101"/>
    </location>
</feature>
<feature type="compositionally biased region" description="Polar residues" evidence="1">
    <location>
        <begin position="256"/>
        <end position="265"/>
    </location>
</feature>
<protein>
    <submittedName>
        <fullName evidence="2">Uncharacterized protein</fullName>
    </submittedName>
</protein>
<evidence type="ECO:0000313" key="3">
    <source>
        <dbReference type="Proteomes" id="UP000221165"/>
    </source>
</evidence>
<organism evidence="2 3">
    <name type="scientific">Cystoisospora suis</name>
    <dbReference type="NCBI Taxonomy" id="483139"/>
    <lineage>
        <taxon>Eukaryota</taxon>
        <taxon>Sar</taxon>
        <taxon>Alveolata</taxon>
        <taxon>Apicomplexa</taxon>
        <taxon>Conoidasida</taxon>
        <taxon>Coccidia</taxon>
        <taxon>Eucoccidiorida</taxon>
        <taxon>Eimeriorina</taxon>
        <taxon>Sarcocystidae</taxon>
        <taxon>Cystoisospora</taxon>
    </lineage>
</organism>
<dbReference type="Proteomes" id="UP000221165">
    <property type="component" value="Unassembled WGS sequence"/>
</dbReference>
<feature type="compositionally biased region" description="Low complexity" evidence="1">
    <location>
        <begin position="726"/>
        <end position="736"/>
    </location>
</feature>
<feature type="compositionally biased region" description="Low complexity" evidence="1">
    <location>
        <begin position="389"/>
        <end position="398"/>
    </location>
</feature>
<feature type="compositionally biased region" description="Polar residues" evidence="1">
    <location>
        <begin position="652"/>
        <end position="668"/>
    </location>
</feature>
<evidence type="ECO:0000256" key="1">
    <source>
        <dbReference type="SAM" id="MobiDB-lite"/>
    </source>
</evidence>
<feature type="compositionally biased region" description="Low complexity" evidence="1">
    <location>
        <begin position="685"/>
        <end position="704"/>
    </location>
</feature>
<feature type="compositionally biased region" description="Low complexity" evidence="1">
    <location>
        <begin position="433"/>
        <end position="472"/>
    </location>
</feature>
<feature type="region of interest" description="Disordered" evidence="1">
    <location>
        <begin position="200"/>
        <end position="531"/>
    </location>
</feature>
<dbReference type="AlphaFoldDB" id="A0A2C6LG81"/>
<reference evidence="2 3" key="1">
    <citation type="journal article" date="2017" name="Int. J. Parasitol.">
        <title>The genome of the protozoan parasite Cystoisospora suis and a reverse vaccinology approach to identify vaccine candidates.</title>
        <authorList>
            <person name="Palmieri N."/>
            <person name="Shrestha A."/>
            <person name="Ruttkowski B."/>
            <person name="Beck T."/>
            <person name="Vogl C."/>
            <person name="Tomley F."/>
            <person name="Blake D.P."/>
            <person name="Joachim A."/>
        </authorList>
    </citation>
    <scope>NUCLEOTIDE SEQUENCE [LARGE SCALE GENOMIC DNA]</scope>
    <source>
        <strain evidence="2 3">Wien I</strain>
    </source>
</reference>
<proteinExistence type="predicted"/>
<dbReference type="GeneID" id="94423710"/>
<feature type="compositionally biased region" description="Polar residues" evidence="1">
    <location>
        <begin position="1"/>
        <end position="14"/>
    </location>
</feature>
<feature type="compositionally biased region" description="Gly residues" evidence="1">
    <location>
        <begin position="638"/>
        <end position="649"/>
    </location>
</feature>
<accession>A0A2C6LG81</accession>